<organism evidence="2 3">
    <name type="scientific">Streptomyces katrae</name>
    <dbReference type="NCBI Taxonomy" id="68223"/>
    <lineage>
        <taxon>Bacteria</taxon>
        <taxon>Bacillati</taxon>
        <taxon>Actinomycetota</taxon>
        <taxon>Actinomycetes</taxon>
        <taxon>Kitasatosporales</taxon>
        <taxon>Streptomycetaceae</taxon>
        <taxon>Streptomyces</taxon>
    </lineage>
</organism>
<keyword evidence="3" id="KW-1185">Reference proteome</keyword>
<gene>
    <name evidence="2" type="ORF">VR44_04210</name>
</gene>
<feature type="chain" id="PRO_5002471312" description="Lipoprotein" evidence="1">
    <location>
        <begin position="24"/>
        <end position="207"/>
    </location>
</feature>
<dbReference type="Proteomes" id="UP000033551">
    <property type="component" value="Unassembled WGS sequence"/>
</dbReference>
<dbReference type="AlphaFoldDB" id="A0A0F4JWJ2"/>
<name>A0A0F4JWJ2_9ACTN</name>
<keyword evidence="1" id="KW-0732">Signal</keyword>
<comment type="caution">
    <text evidence="2">The sequence shown here is derived from an EMBL/GenBank/DDBJ whole genome shotgun (WGS) entry which is preliminary data.</text>
</comment>
<evidence type="ECO:0000313" key="2">
    <source>
        <dbReference type="EMBL" id="KJY38108.1"/>
    </source>
</evidence>
<reference evidence="2 3" key="1">
    <citation type="submission" date="2015-02" db="EMBL/GenBank/DDBJ databases">
        <authorList>
            <person name="Ju K.-S."/>
            <person name="Doroghazi J.R."/>
            <person name="Metcalf W."/>
        </authorList>
    </citation>
    <scope>NUCLEOTIDE SEQUENCE [LARGE SCALE GENOMIC DNA]</scope>
    <source>
        <strain evidence="2 3">NRRL ISP-5550</strain>
    </source>
</reference>
<evidence type="ECO:0008006" key="4">
    <source>
        <dbReference type="Google" id="ProtNLM"/>
    </source>
</evidence>
<proteinExistence type="predicted"/>
<feature type="signal peptide" evidence="1">
    <location>
        <begin position="1"/>
        <end position="23"/>
    </location>
</feature>
<dbReference type="EMBL" id="JZWV01000077">
    <property type="protein sequence ID" value="KJY38108.1"/>
    <property type="molecule type" value="Genomic_DNA"/>
</dbReference>
<dbReference type="PROSITE" id="PS51257">
    <property type="entry name" value="PROKAR_LIPOPROTEIN"/>
    <property type="match status" value="1"/>
</dbReference>
<evidence type="ECO:0000256" key="1">
    <source>
        <dbReference type="SAM" id="SignalP"/>
    </source>
</evidence>
<sequence length="207" mass="20498">MQSGRSIALLIGASLLVSGCARASVPASPSEGSAPAAAAVGGRMSAAELQAEWSWAASSTGGANPVSDPDGHLCAKGQQGGVWFLAGTFGGSAKRSCTVSAGVPLAFPLVNSVGEPADCAAFMALAQGSATLDGREVPAERFDATPVQITAVDGNPVLQGGGRFRTHACGLWVQVEPLAAGSHTVGIRGSSGSFAVSVDYQLQVSGG</sequence>
<protein>
    <recommendedName>
        <fullName evidence="4">Lipoprotein</fullName>
    </recommendedName>
</protein>
<dbReference type="PATRIC" id="fig|68223.7.peg.131"/>
<evidence type="ECO:0000313" key="3">
    <source>
        <dbReference type="Proteomes" id="UP000033551"/>
    </source>
</evidence>
<accession>A0A0F4JWJ2</accession>